<gene>
    <name evidence="2" type="ORF">GALL_147430</name>
</gene>
<sequence>MKHVYEEAAKYVRWIVAVIAAFLVALPALLASVD</sequence>
<evidence type="ECO:0000256" key="1">
    <source>
        <dbReference type="SAM" id="Phobius"/>
    </source>
</evidence>
<comment type="caution">
    <text evidence="2">The sequence shown here is derived from an EMBL/GenBank/DDBJ whole genome shotgun (WGS) entry which is preliminary data.</text>
</comment>
<organism evidence="2">
    <name type="scientific">mine drainage metagenome</name>
    <dbReference type="NCBI Taxonomy" id="410659"/>
    <lineage>
        <taxon>unclassified sequences</taxon>
        <taxon>metagenomes</taxon>
        <taxon>ecological metagenomes</taxon>
    </lineage>
</organism>
<reference evidence="2" key="1">
    <citation type="submission" date="2016-10" db="EMBL/GenBank/DDBJ databases">
        <title>Sequence of Gallionella enrichment culture.</title>
        <authorList>
            <person name="Poehlein A."/>
            <person name="Muehling M."/>
            <person name="Daniel R."/>
        </authorList>
    </citation>
    <scope>NUCLEOTIDE SEQUENCE</scope>
</reference>
<dbReference type="AlphaFoldDB" id="A0A1J5S4M8"/>
<name>A0A1J5S4M8_9ZZZZ</name>
<keyword evidence="1" id="KW-0472">Membrane</keyword>
<evidence type="ECO:0000313" key="2">
    <source>
        <dbReference type="EMBL" id="OIR03223.1"/>
    </source>
</evidence>
<accession>A0A1J5S4M8</accession>
<dbReference type="EMBL" id="MLJW01000068">
    <property type="protein sequence ID" value="OIR03223.1"/>
    <property type="molecule type" value="Genomic_DNA"/>
</dbReference>
<proteinExistence type="predicted"/>
<keyword evidence="1" id="KW-0812">Transmembrane</keyword>
<keyword evidence="1" id="KW-1133">Transmembrane helix</keyword>
<feature type="transmembrane region" description="Helical" evidence="1">
    <location>
        <begin position="12"/>
        <end position="33"/>
    </location>
</feature>
<protein>
    <submittedName>
        <fullName evidence="2">Uncharacterized protein</fullName>
    </submittedName>
</protein>